<gene>
    <name evidence="1" type="ORF">GCM10011517_32380</name>
</gene>
<proteinExistence type="predicted"/>
<evidence type="ECO:0000313" key="2">
    <source>
        <dbReference type="Proteomes" id="UP000606730"/>
    </source>
</evidence>
<dbReference type="EMBL" id="BMKN01000003">
    <property type="protein sequence ID" value="GGE62234.1"/>
    <property type="molecule type" value="Genomic_DNA"/>
</dbReference>
<reference evidence="1" key="2">
    <citation type="submission" date="2020-09" db="EMBL/GenBank/DDBJ databases">
        <authorList>
            <person name="Sun Q."/>
            <person name="Zhou Y."/>
        </authorList>
    </citation>
    <scope>NUCLEOTIDE SEQUENCE</scope>
    <source>
        <strain evidence="1">CGMCC 1.16012</strain>
    </source>
</reference>
<evidence type="ECO:0000313" key="1">
    <source>
        <dbReference type="EMBL" id="GGE62234.1"/>
    </source>
</evidence>
<reference evidence="1" key="1">
    <citation type="journal article" date="2014" name="Int. J. Syst. Evol. Microbiol.">
        <title>Complete genome sequence of Corynebacterium casei LMG S-19264T (=DSM 44701T), isolated from a smear-ripened cheese.</title>
        <authorList>
            <consortium name="US DOE Joint Genome Institute (JGI-PGF)"/>
            <person name="Walter F."/>
            <person name="Albersmeier A."/>
            <person name="Kalinowski J."/>
            <person name="Ruckert C."/>
        </authorList>
    </citation>
    <scope>NUCLEOTIDE SEQUENCE</scope>
    <source>
        <strain evidence="1">CGMCC 1.16012</strain>
    </source>
</reference>
<comment type="caution">
    <text evidence="1">The sequence shown here is derived from an EMBL/GenBank/DDBJ whole genome shotgun (WGS) entry which is preliminary data.</text>
</comment>
<keyword evidence="2" id="KW-1185">Reference proteome</keyword>
<dbReference type="Proteomes" id="UP000606730">
    <property type="component" value="Unassembled WGS sequence"/>
</dbReference>
<protein>
    <submittedName>
        <fullName evidence="1">Uncharacterized protein</fullName>
    </submittedName>
</protein>
<dbReference type="AlphaFoldDB" id="A0A917EPE5"/>
<name>A0A917EPE5_9RHOB</name>
<accession>A0A917EPE5</accession>
<organism evidence="1 2">
    <name type="scientific">Actibacterium pelagium</name>
    <dbReference type="NCBI Taxonomy" id="2029103"/>
    <lineage>
        <taxon>Bacteria</taxon>
        <taxon>Pseudomonadati</taxon>
        <taxon>Pseudomonadota</taxon>
        <taxon>Alphaproteobacteria</taxon>
        <taxon>Rhodobacterales</taxon>
        <taxon>Roseobacteraceae</taxon>
        <taxon>Actibacterium</taxon>
    </lineage>
</organism>
<sequence length="64" mass="6860">MATGSPLAPTAHARRFDVPQSTAIHSVSVLMVYPVVATHPTAIAYTVMFWWAPIVRNGVTPAKA</sequence>